<comment type="pathway">
    <text evidence="2 12">Protein modification; protein sumoylation.</text>
</comment>
<comment type="similarity">
    <text evidence="3 12">Belongs to the ubiquitin-activating E1 family.</text>
</comment>
<dbReference type="GO" id="GO:0005524">
    <property type="term" value="F:ATP binding"/>
    <property type="evidence" value="ECO:0007669"/>
    <property type="project" value="UniProtKB-UniRule"/>
</dbReference>
<evidence type="ECO:0000313" key="24">
    <source>
        <dbReference type="Proteomes" id="UP000694401"/>
    </source>
</evidence>
<dbReference type="GO" id="GO:0031510">
    <property type="term" value="C:SUMO activating enzyme complex"/>
    <property type="evidence" value="ECO:0007669"/>
    <property type="project" value="UniProtKB-UniRule"/>
</dbReference>
<dbReference type="AlphaFoldDB" id="A0A8D2QQQ2"/>
<dbReference type="PANTHER" id="PTHR10953:SF5">
    <property type="entry name" value="SUMO-ACTIVATING ENZYME SUBUNIT 2"/>
    <property type="match status" value="1"/>
</dbReference>
<dbReference type="InterPro" id="IPR019572">
    <property type="entry name" value="UBA_E1_SCCH"/>
</dbReference>
<dbReference type="Ensembl" id="ENSZLMT00000010162.1">
    <property type="protein sequence ID" value="ENSZLMP00000009887.1"/>
    <property type="gene ID" value="ENSZLMG00000006506.1"/>
</dbReference>
<dbReference type="GO" id="GO:0005737">
    <property type="term" value="C:cytoplasm"/>
    <property type="evidence" value="ECO:0007669"/>
    <property type="project" value="TreeGrafter"/>
</dbReference>
<feature type="cross-link" description="Glycyl lysine isopeptide (Lys-Gly) (interchain with G-Cter in SUMO1)" evidence="16">
    <location>
        <position position="407"/>
    </location>
</feature>
<dbReference type="Pfam" id="PF00899">
    <property type="entry name" value="ThiF"/>
    <property type="match status" value="1"/>
</dbReference>
<evidence type="ECO:0000256" key="5">
    <source>
        <dbReference type="ARBA" id="ARBA00022723"/>
    </source>
</evidence>
<evidence type="ECO:0000256" key="3">
    <source>
        <dbReference type="ARBA" id="ARBA00005673"/>
    </source>
</evidence>
<dbReference type="Proteomes" id="UP000694401">
    <property type="component" value="Unassembled WGS sequence"/>
</dbReference>
<comment type="subunit">
    <text evidence="11">Heterodimer of SAE1 and UBA2/SAE2. The heterodimer corresponds to the two domains that are encoded on a single polypeptide chain in ubiquitin-activating enzyme E1. Interacts with UBE2I.</text>
</comment>
<evidence type="ECO:0000313" key="23">
    <source>
        <dbReference type="Ensembl" id="ENSZLMP00000009887.1"/>
    </source>
</evidence>
<feature type="cross-link" description="Glycyl lysine isopeptide (Lys-Gly) (interchain with G-Cter in SUMO1); alternate" evidence="16">
    <location>
        <position position="225"/>
    </location>
</feature>
<dbReference type="GO" id="GO:0046872">
    <property type="term" value="F:metal ion binding"/>
    <property type="evidence" value="ECO:0007669"/>
    <property type="project" value="UniProtKB-KW"/>
</dbReference>
<evidence type="ECO:0000256" key="6">
    <source>
        <dbReference type="ARBA" id="ARBA00022741"/>
    </source>
</evidence>
<feature type="cross-link" description="Glycyl lysine isopeptide (Lys-Gly) (interchain with G-Cter in SUMO)" evidence="16">
    <location>
        <position position="246"/>
    </location>
</feature>
<feature type="domain" description="Ubiquitin/SUMO-activating enzyme ubiquitin-like" evidence="21">
    <location>
        <begin position="439"/>
        <end position="526"/>
    </location>
</feature>
<evidence type="ECO:0000256" key="15">
    <source>
        <dbReference type="PIRSR" id="PIRSR039133-3"/>
    </source>
</evidence>
<evidence type="ECO:0000256" key="16">
    <source>
        <dbReference type="PIRSR" id="PIRSR039133-4"/>
    </source>
</evidence>
<name>A0A8D2QQQ2_ZOSLA</name>
<dbReference type="InterPro" id="IPR032426">
    <property type="entry name" value="UBA2_C"/>
</dbReference>
<evidence type="ECO:0000259" key="20">
    <source>
        <dbReference type="Pfam" id="PF10585"/>
    </source>
</evidence>
<feature type="binding site" evidence="14">
    <location>
        <begin position="106"/>
        <end position="111"/>
    </location>
    <ligand>
        <name>ATP</name>
        <dbReference type="ChEBI" id="CHEBI:30616"/>
    </ligand>
</feature>
<feature type="cross-link" description="Glycyl lysine isopeptide (Lys-Gly) (interchain with G-Cter in SUMO1)" evidence="16">
    <location>
        <position position="153"/>
    </location>
</feature>
<dbReference type="Gene3D" id="3.50.50.80">
    <property type="entry name" value="Ubiquitin-activating enzyme E1, inactive adenylation domain, subdomain 1"/>
    <property type="match status" value="1"/>
</dbReference>
<feature type="compositionally biased region" description="Acidic residues" evidence="18">
    <location>
        <begin position="570"/>
        <end position="583"/>
    </location>
</feature>
<evidence type="ECO:0000256" key="7">
    <source>
        <dbReference type="ARBA" id="ARBA00022786"/>
    </source>
</evidence>
<keyword evidence="7 12" id="KW-0833">Ubl conjugation pathway</keyword>
<dbReference type="InterPro" id="IPR033127">
    <property type="entry name" value="UBQ-activ_enz_E1_Cys_AS"/>
</dbReference>
<dbReference type="InterPro" id="IPR018074">
    <property type="entry name" value="UBQ-activ_enz_E1_CS"/>
</dbReference>
<feature type="binding site" evidence="15">
    <location>
        <position position="147"/>
    </location>
    <ligand>
        <name>Zn(2+)</name>
        <dbReference type="ChEBI" id="CHEBI:29105"/>
    </ligand>
</feature>
<dbReference type="InterPro" id="IPR035985">
    <property type="entry name" value="Ubiquitin-activating_enz"/>
</dbReference>
<feature type="binding site" evidence="15">
    <location>
        <position position="431"/>
    </location>
    <ligand>
        <name>Zn(2+)</name>
        <dbReference type="ChEBI" id="CHEBI:29105"/>
    </ligand>
</feature>
<proteinExistence type="inferred from homology"/>
<dbReference type="FunFam" id="1.10.10.520:FF:000002">
    <property type="entry name" value="SUMO-activating enzyme subunit 2"/>
    <property type="match status" value="1"/>
</dbReference>
<dbReference type="Gene3D" id="1.10.10.520">
    <property type="entry name" value="Ubiquitin activating enzymes (Uba3). Chain: B, domain 2"/>
    <property type="match status" value="1"/>
</dbReference>
<dbReference type="Gene3D" id="3.10.290.20">
    <property type="entry name" value="Ubiquitin-like 2 activating enzyme e1b. Chain: B, domain 3"/>
    <property type="match status" value="1"/>
</dbReference>
<keyword evidence="4" id="KW-0808">Transferase</keyword>
<keyword evidence="8 12" id="KW-0862">Zinc</keyword>
<dbReference type="PROSITE" id="PS00865">
    <property type="entry name" value="UBIQUITIN_ACTIVAT_2"/>
    <property type="match status" value="1"/>
</dbReference>
<feature type="binding site" evidence="14">
    <location>
        <position position="53"/>
    </location>
    <ligand>
        <name>ATP</name>
        <dbReference type="ChEBI" id="CHEBI:30616"/>
    </ligand>
</feature>
<feature type="domain" description="THIF-type NAD/FAD binding fold" evidence="19">
    <location>
        <begin position="50"/>
        <end position="429"/>
    </location>
</feature>
<dbReference type="Pfam" id="PF16195">
    <property type="entry name" value="UBA2_C"/>
    <property type="match status" value="1"/>
</dbReference>
<feature type="binding site" evidence="14">
    <location>
        <position position="77"/>
    </location>
    <ligand>
        <name>ATP</name>
        <dbReference type="ChEBI" id="CHEBI:30616"/>
    </ligand>
</feature>
<evidence type="ECO:0000256" key="10">
    <source>
        <dbReference type="ARBA" id="ARBA00023242"/>
    </source>
</evidence>
<keyword evidence="24" id="KW-1185">Reference proteome</keyword>
<sequence length="661" mass="73263">MLSKVEGPVGLEQPFLGLGEAPNQCSGLVVQGEAGWTCLCLHGFLHFPSELIDLDTIDVSNLNRQFLFQKKHVGRSKSQVRKKSKLNPDYNVEFFRQFTLVMNALDNRAARNHVNRMCLAADIPLIESGTAGYLGQVTVIKKGVTECYECQPKPTQKTFPGCTIRNTPSEPIHCIVWAKYLFNQLFGEEDADQEVSPDRADPEAAWEPAEAEARALASNEDGEIKRVSTKEWAKSTGYDPVKLFTKLFKDDIRYLLTMDKLWRKRKPPVPLDWAEVQKQEENKSDQQNESSAVLKDQQVLNVRSYADLFSKSVKTLSLHLAEKADGEALIWDKDDPSAMDFVTSAANLRMHVFGMNMKSRFDIKSMAGNIIPAIATTNAVIAGLIVLEGLKILSGKIDQCRTIFLNKQPNPRKKLLVPCALDPPNPNCYVCASKPEVTVKLNTHKVTVLTLQDKILKEKFAMVAPDVQIEDGKGTILISSEEGETEANNHRKLSDFGIRNGSRLQADDFLQDYTLLINVLHSEDLEKDVEFEVVGDAPERIGPKPSEPTSRNISNGSDDGAQPSTSTAAEQDDVVVVDSEDEGTSSNADDAEGRSRKRKLEKGCECGGAKRARAEQEQDDLMIVESEDEGASCSLGEEENRSHKRKLEEKGCECIGAKSVC</sequence>
<evidence type="ECO:0000256" key="14">
    <source>
        <dbReference type="PIRSR" id="PIRSR039133-2"/>
    </source>
</evidence>
<feature type="binding site" evidence="15">
    <location>
        <position position="150"/>
    </location>
    <ligand>
        <name>Zn(2+)</name>
        <dbReference type="ChEBI" id="CHEBI:29105"/>
    </ligand>
</feature>
<dbReference type="PANTHER" id="PTHR10953">
    <property type="entry name" value="UBIQUITIN-ACTIVATING ENZYME E1"/>
    <property type="match status" value="1"/>
</dbReference>
<evidence type="ECO:0000259" key="21">
    <source>
        <dbReference type="Pfam" id="PF14732"/>
    </source>
</evidence>
<keyword evidence="6 12" id="KW-0547">Nucleotide-binding</keyword>
<dbReference type="SUPFAM" id="SSF69572">
    <property type="entry name" value="Activating enzymes of the ubiquitin-like proteins"/>
    <property type="match status" value="1"/>
</dbReference>
<comment type="function">
    <text evidence="12">The heterodimer acts as an E1 ligase for SUMO1, SUMO2, SUMO3, and probably SUMO4. It mediates ATP-dependent activation of SUMO proteins followed by formation of a thioester bond between a SUMO protein and a conserved active site cysteine residue on UBA2/SAE2.</text>
</comment>
<dbReference type="InterPro" id="IPR030661">
    <property type="entry name" value="Uba2"/>
</dbReference>
<protein>
    <recommendedName>
        <fullName evidence="12">SUMO-activating enzyme subunit 2</fullName>
        <ecNumber evidence="12">2.3.2.-</ecNumber>
    </recommendedName>
</protein>
<organism evidence="23 24">
    <name type="scientific">Zosterops lateralis melanops</name>
    <dbReference type="NCBI Taxonomy" id="1220523"/>
    <lineage>
        <taxon>Eukaryota</taxon>
        <taxon>Metazoa</taxon>
        <taxon>Chordata</taxon>
        <taxon>Craniata</taxon>
        <taxon>Vertebrata</taxon>
        <taxon>Euteleostomi</taxon>
        <taxon>Archelosauria</taxon>
        <taxon>Archosauria</taxon>
        <taxon>Dinosauria</taxon>
        <taxon>Saurischia</taxon>
        <taxon>Theropoda</taxon>
        <taxon>Coelurosauria</taxon>
        <taxon>Aves</taxon>
        <taxon>Neognathae</taxon>
        <taxon>Neoaves</taxon>
        <taxon>Telluraves</taxon>
        <taxon>Australaves</taxon>
        <taxon>Passeriformes</taxon>
        <taxon>Sylvioidea</taxon>
        <taxon>Zosteropidae</taxon>
        <taxon>Zosterops</taxon>
    </lineage>
</organism>
<dbReference type="InterPro" id="IPR045886">
    <property type="entry name" value="ThiF/MoeB/HesA"/>
</dbReference>
<evidence type="ECO:0000256" key="12">
    <source>
        <dbReference type="PIRNR" id="PIRNR039133"/>
    </source>
</evidence>
<accession>A0A8D2QQQ2</accession>
<dbReference type="GO" id="GO:0016740">
    <property type="term" value="F:transferase activity"/>
    <property type="evidence" value="ECO:0007669"/>
    <property type="project" value="UniProtKB-KW"/>
</dbReference>
<dbReference type="GO" id="GO:0016925">
    <property type="term" value="P:protein sumoylation"/>
    <property type="evidence" value="ECO:0007669"/>
    <property type="project" value="UniProtKB-UniRule"/>
</dbReference>
<reference evidence="23" key="1">
    <citation type="submission" date="2025-08" db="UniProtKB">
        <authorList>
            <consortium name="Ensembl"/>
        </authorList>
    </citation>
    <scope>IDENTIFICATION</scope>
</reference>
<feature type="compositionally biased region" description="Polar residues" evidence="18">
    <location>
        <begin position="547"/>
        <end position="569"/>
    </location>
</feature>
<dbReference type="FunFam" id="3.10.290.20:FF:000002">
    <property type="entry name" value="SUMO-activating enzyme subunit 2"/>
    <property type="match status" value="1"/>
</dbReference>
<keyword evidence="9 12" id="KW-0067">ATP-binding</keyword>
<dbReference type="PROSITE" id="PS00536">
    <property type="entry name" value="UBIQUITIN_ACTIVAT_1"/>
    <property type="match status" value="1"/>
</dbReference>
<evidence type="ECO:0000256" key="17">
    <source>
        <dbReference type="PROSITE-ProRule" id="PRU10132"/>
    </source>
</evidence>
<dbReference type="GO" id="GO:0019948">
    <property type="term" value="F:SUMO activating enzyme activity"/>
    <property type="evidence" value="ECO:0007669"/>
    <property type="project" value="UniProtKB-UniRule"/>
</dbReference>
<evidence type="ECO:0000256" key="1">
    <source>
        <dbReference type="ARBA" id="ARBA00004123"/>
    </source>
</evidence>
<feature type="domain" description="SUMO-activating enzyme subunit 2 C-terminal" evidence="22">
    <location>
        <begin position="536"/>
        <end position="617"/>
    </location>
</feature>
<reference evidence="23" key="2">
    <citation type="submission" date="2025-09" db="UniProtKB">
        <authorList>
            <consortium name="Ensembl"/>
        </authorList>
    </citation>
    <scope>IDENTIFICATION</scope>
</reference>
<keyword evidence="12" id="KW-0832">Ubl conjugation</keyword>
<evidence type="ECO:0000256" key="13">
    <source>
        <dbReference type="PIRSR" id="PIRSR039133-1"/>
    </source>
</evidence>
<evidence type="ECO:0000256" key="11">
    <source>
        <dbReference type="ARBA" id="ARBA00026003"/>
    </source>
</evidence>
<dbReference type="Pfam" id="PF10585">
    <property type="entry name" value="UBA_E1_SCCH"/>
    <property type="match status" value="1"/>
</dbReference>
<dbReference type="InterPro" id="IPR028077">
    <property type="entry name" value="UAE_UbL_dom"/>
</dbReference>
<dbReference type="InterPro" id="IPR023318">
    <property type="entry name" value="Ub_act_enz_dom_a_sf"/>
</dbReference>
<evidence type="ECO:0000256" key="18">
    <source>
        <dbReference type="SAM" id="MobiDB-lite"/>
    </source>
</evidence>
<dbReference type="EC" id="2.3.2.-" evidence="12"/>
<comment type="subcellular location">
    <subcellularLocation>
        <location evidence="1 12">Nucleus</location>
    </subcellularLocation>
</comment>
<evidence type="ECO:0000256" key="9">
    <source>
        <dbReference type="ARBA" id="ARBA00022840"/>
    </source>
</evidence>
<dbReference type="Pfam" id="PF14732">
    <property type="entry name" value="UAE_UbL"/>
    <property type="match status" value="1"/>
</dbReference>
<evidence type="ECO:0000256" key="4">
    <source>
        <dbReference type="ARBA" id="ARBA00022679"/>
    </source>
</evidence>
<dbReference type="PIRSF" id="PIRSF039133">
    <property type="entry name" value="SUMO_E1B"/>
    <property type="match status" value="1"/>
</dbReference>
<feature type="binding site" evidence="14">
    <location>
        <begin position="61"/>
        <end position="64"/>
    </location>
    <ligand>
        <name>ATP</name>
        <dbReference type="ChEBI" id="CHEBI:30616"/>
    </ligand>
</feature>
<dbReference type="InterPro" id="IPR042449">
    <property type="entry name" value="Ub-E1_IAD_1"/>
</dbReference>
<keyword evidence="5 12" id="KW-0479">Metal-binding</keyword>
<feature type="domain" description="Ubiquitin-activating enzyme SCCH" evidence="20">
    <location>
        <begin position="277"/>
        <end position="364"/>
    </location>
</feature>
<feature type="active site" description="Glycyl thioester intermediate" evidence="13 17">
    <location>
        <position position="162"/>
    </location>
</feature>
<dbReference type="InterPro" id="IPR000594">
    <property type="entry name" value="ThiF_NAD_FAD-bd"/>
</dbReference>
<feature type="cross-link" description="Glycyl lysine isopeptide (Lys-Gly) (interchain with G-Cter in SUMO)" evidence="16">
    <location>
        <position position="179"/>
    </location>
</feature>
<feature type="region of interest" description="Disordered" evidence="18">
    <location>
        <begin position="534"/>
        <end position="620"/>
    </location>
</feature>
<keyword evidence="10 12" id="KW-0539">Nucleus</keyword>
<evidence type="ECO:0000256" key="8">
    <source>
        <dbReference type="ARBA" id="ARBA00022833"/>
    </source>
</evidence>
<evidence type="ECO:0000259" key="19">
    <source>
        <dbReference type="Pfam" id="PF00899"/>
    </source>
</evidence>
<feature type="cross-link" description="Glycyl lysine isopeptide (Lys-Gly) (interchain with G-Cter in SUMO)" evidence="16">
    <location>
        <position position="610"/>
    </location>
</feature>
<evidence type="ECO:0000259" key="22">
    <source>
        <dbReference type="Pfam" id="PF16195"/>
    </source>
</evidence>
<feature type="binding site" evidence="15">
    <location>
        <position position="428"/>
    </location>
    <ligand>
        <name>Zn(2+)</name>
        <dbReference type="ChEBI" id="CHEBI:29105"/>
    </ligand>
</feature>
<evidence type="ECO:0000256" key="2">
    <source>
        <dbReference type="ARBA" id="ARBA00004718"/>
    </source>
</evidence>
<dbReference type="UniPathway" id="UPA00886"/>